<dbReference type="GO" id="GO:0008270">
    <property type="term" value="F:zinc ion binding"/>
    <property type="evidence" value="ECO:0007669"/>
    <property type="project" value="UniProtKB-KW"/>
</dbReference>
<evidence type="ECO:0000259" key="3">
    <source>
        <dbReference type="PROSITE" id="PS50089"/>
    </source>
</evidence>
<feature type="compositionally biased region" description="Low complexity" evidence="2">
    <location>
        <begin position="68"/>
        <end position="84"/>
    </location>
</feature>
<dbReference type="PROSITE" id="PS50966">
    <property type="entry name" value="ZF_SWIM"/>
    <property type="match status" value="1"/>
</dbReference>
<evidence type="ECO:0000256" key="2">
    <source>
        <dbReference type="SAM" id="MobiDB-lite"/>
    </source>
</evidence>
<gene>
    <name evidence="5" type="ORF">J7T54_008401</name>
</gene>
<dbReference type="GO" id="GO:0061630">
    <property type="term" value="F:ubiquitin protein ligase activity"/>
    <property type="evidence" value="ECO:0007669"/>
    <property type="project" value="InterPro"/>
</dbReference>
<keyword evidence="1" id="KW-0863">Zinc-finger</keyword>
<dbReference type="PROSITE" id="PS50089">
    <property type="entry name" value="ZF_RING_2"/>
    <property type="match status" value="1"/>
</dbReference>
<dbReference type="Gene3D" id="3.30.40.10">
    <property type="entry name" value="Zinc/RING finger domain, C3HC4 (zinc finger)"/>
    <property type="match status" value="1"/>
</dbReference>
<dbReference type="RefSeq" id="XP_051363171.1">
    <property type="nucleotide sequence ID" value="XM_051505436.1"/>
</dbReference>
<evidence type="ECO:0000259" key="4">
    <source>
        <dbReference type="PROSITE" id="PS50966"/>
    </source>
</evidence>
<organism evidence="5 6">
    <name type="scientific">Emericellopsis cladophorae</name>
    <dbReference type="NCBI Taxonomy" id="2686198"/>
    <lineage>
        <taxon>Eukaryota</taxon>
        <taxon>Fungi</taxon>
        <taxon>Dikarya</taxon>
        <taxon>Ascomycota</taxon>
        <taxon>Pezizomycotina</taxon>
        <taxon>Sordariomycetes</taxon>
        <taxon>Hypocreomycetidae</taxon>
        <taxon>Hypocreales</taxon>
        <taxon>Bionectriaceae</taxon>
        <taxon>Emericellopsis</taxon>
    </lineage>
</organism>
<dbReference type="GeneID" id="75834872"/>
<proteinExistence type="predicted"/>
<feature type="region of interest" description="Disordered" evidence="2">
    <location>
        <begin position="28"/>
        <end position="117"/>
    </location>
</feature>
<dbReference type="InterPro" id="IPR001841">
    <property type="entry name" value="Znf_RING"/>
</dbReference>
<dbReference type="Pfam" id="PF13639">
    <property type="entry name" value="zf-RING_2"/>
    <property type="match status" value="1"/>
</dbReference>
<sequence length="354" mass="39713">MSKRAHEVAEAMRLNAIRANRTRRQAIALDLNQQSASARQGSRKAPIDLTGDDGNQKKATNSKRKATSRPSSSSSKSAAKPAPSHKGTSDPPPTKKRKKDEEKRPGRFRPQPPQSFHDIYERAITQRFFVLSRARTGSEEHPAEMVELTGSTGNIYTVIIDNRPTCTCPHATKSKQCKHILFVMKKVLNAPFNLVYQLGLLNSELHAILAAAPPIEAPEVEQEKQSDKRKPIEGDCPICFSELEEKGETIVWCRAACGQNIHKQCFDTWARTRGGSGKVTCPMCRSCWEGLDVQGVSKIRRDKGVESEGYINVADQLGISRERDYSSYSEWFGRPRYDGGGWSQRGRDRHGRWY</sequence>
<keyword evidence="1" id="KW-0479">Metal-binding</keyword>
<dbReference type="PANTHER" id="PTHR21540">
    <property type="entry name" value="RING FINGER AND SWIM DOMAIN-CONTAINING PROTEIN 2"/>
    <property type="match status" value="1"/>
</dbReference>
<dbReference type="SUPFAM" id="SSF57850">
    <property type="entry name" value="RING/U-box"/>
    <property type="match status" value="1"/>
</dbReference>
<evidence type="ECO:0000313" key="6">
    <source>
        <dbReference type="Proteomes" id="UP001055219"/>
    </source>
</evidence>
<keyword evidence="6" id="KW-1185">Reference proteome</keyword>
<protein>
    <submittedName>
        <fullName evidence="5">Uncharacterized protein</fullName>
    </submittedName>
</protein>
<dbReference type="OrthoDB" id="2122982at2759"/>
<evidence type="ECO:0000256" key="1">
    <source>
        <dbReference type="PROSITE-ProRule" id="PRU00175"/>
    </source>
</evidence>
<reference evidence="5" key="1">
    <citation type="journal article" date="2021" name="J Fungi (Basel)">
        <title>Genomic and Metabolomic Analyses of the Marine Fungus Emericellopsis cladophorae: Insights into Saltwater Adaptability Mechanisms and Its Biosynthetic Potential.</title>
        <authorList>
            <person name="Goncalves M.F.M."/>
            <person name="Hilario S."/>
            <person name="Van de Peer Y."/>
            <person name="Esteves A.C."/>
            <person name="Alves A."/>
        </authorList>
    </citation>
    <scope>NUCLEOTIDE SEQUENCE</scope>
    <source>
        <strain evidence="5">MUM 19.33</strain>
    </source>
</reference>
<keyword evidence="1" id="KW-0862">Zinc</keyword>
<dbReference type="PANTHER" id="PTHR21540:SF0">
    <property type="entry name" value="PHD FAMILY PROTEIN"/>
    <property type="match status" value="1"/>
</dbReference>
<reference evidence="5" key="2">
    <citation type="submission" date="2022-07" db="EMBL/GenBank/DDBJ databases">
        <authorList>
            <person name="Goncalves M.F.M."/>
            <person name="Hilario S."/>
            <person name="Van De Peer Y."/>
            <person name="Esteves A.C."/>
            <person name="Alves A."/>
        </authorList>
    </citation>
    <scope>NUCLEOTIDE SEQUENCE</scope>
    <source>
        <strain evidence="5">MUM 19.33</strain>
    </source>
</reference>
<name>A0A9Q0BF48_9HYPO</name>
<accession>A0A9Q0BF48</accession>
<dbReference type="Proteomes" id="UP001055219">
    <property type="component" value="Unassembled WGS sequence"/>
</dbReference>
<dbReference type="InterPro" id="IPR007527">
    <property type="entry name" value="Znf_SWIM"/>
</dbReference>
<feature type="domain" description="SWIM-type" evidence="4">
    <location>
        <begin position="156"/>
        <end position="188"/>
    </location>
</feature>
<dbReference type="EMBL" id="JAGIXG020000014">
    <property type="protein sequence ID" value="KAI6782315.1"/>
    <property type="molecule type" value="Genomic_DNA"/>
</dbReference>
<feature type="compositionally biased region" description="Polar residues" evidence="2">
    <location>
        <begin position="31"/>
        <end position="40"/>
    </location>
</feature>
<dbReference type="InterPro" id="IPR039903">
    <property type="entry name" value="Zswim2"/>
</dbReference>
<feature type="domain" description="RING-type" evidence="3">
    <location>
        <begin position="236"/>
        <end position="285"/>
    </location>
</feature>
<evidence type="ECO:0000313" key="5">
    <source>
        <dbReference type="EMBL" id="KAI6782315.1"/>
    </source>
</evidence>
<dbReference type="AlphaFoldDB" id="A0A9Q0BF48"/>
<dbReference type="Pfam" id="PF04434">
    <property type="entry name" value="SWIM"/>
    <property type="match status" value="1"/>
</dbReference>
<dbReference type="InterPro" id="IPR013083">
    <property type="entry name" value="Znf_RING/FYVE/PHD"/>
</dbReference>
<dbReference type="CDD" id="cd16494">
    <property type="entry name" value="RING-CH-C4HC3_ZSWM2"/>
    <property type="match status" value="1"/>
</dbReference>
<comment type="caution">
    <text evidence="5">The sequence shown here is derived from an EMBL/GenBank/DDBJ whole genome shotgun (WGS) entry which is preliminary data.</text>
</comment>